<proteinExistence type="predicted"/>
<name>A0A8S5TUL1_9CAUD</name>
<organism evidence="1">
    <name type="scientific">Siphoviridae sp. ctVJE9</name>
    <dbReference type="NCBI Taxonomy" id="2825530"/>
    <lineage>
        <taxon>Viruses</taxon>
        <taxon>Duplodnaviria</taxon>
        <taxon>Heunggongvirae</taxon>
        <taxon>Uroviricota</taxon>
        <taxon>Caudoviricetes</taxon>
    </lineage>
</organism>
<dbReference type="EMBL" id="BK015932">
    <property type="protein sequence ID" value="DAF85883.1"/>
    <property type="molecule type" value="Genomic_DNA"/>
</dbReference>
<protein>
    <submittedName>
        <fullName evidence="1">Uncharacterized protein</fullName>
    </submittedName>
</protein>
<reference evidence="1" key="1">
    <citation type="journal article" date="2021" name="Proc. Natl. Acad. Sci. U.S.A.">
        <title>A Catalog of Tens of Thousands of Viruses from Human Metagenomes Reveals Hidden Associations with Chronic Diseases.</title>
        <authorList>
            <person name="Tisza M.J."/>
            <person name="Buck C.B."/>
        </authorList>
    </citation>
    <scope>NUCLEOTIDE SEQUENCE</scope>
    <source>
        <strain evidence="1">CtVJE9</strain>
    </source>
</reference>
<accession>A0A8S5TUL1</accession>
<evidence type="ECO:0000313" key="1">
    <source>
        <dbReference type="EMBL" id="DAF85883.1"/>
    </source>
</evidence>
<sequence length="32" mass="3474">MRRESDDLPGGESCRALFFTEKSSARNSAAIA</sequence>